<dbReference type="EMBL" id="PZZL01000001">
    <property type="protein sequence ID" value="PTM61883.1"/>
    <property type="molecule type" value="Genomic_DNA"/>
</dbReference>
<evidence type="ECO:0000256" key="4">
    <source>
        <dbReference type="PROSITE-ProRule" id="PRU00489"/>
    </source>
</evidence>
<protein>
    <submittedName>
        <fullName evidence="5">N6-adenosine-specific RNA methylase IME4</fullName>
    </submittedName>
</protein>
<evidence type="ECO:0000256" key="1">
    <source>
        <dbReference type="ARBA" id="ARBA00022603"/>
    </source>
</evidence>
<gene>
    <name evidence="5" type="ORF">C8P69_101555</name>
</gene>
<reference evidence="5 6" key="1">
    <citation type="submission" date="2018-04" db="EMBL/GenBank/DDBJ databases">
        <title>Genomic Encyclopedia of Archaeal and Bacterial Type Strains, Phase II (KMG-II): from individual species to whole genera.</title>
        <authorList>
            <person name="Goeker M."/>
        </authorList>
    </citation>
    <scope>NUCLEOTIDE SEQUENCE [LARGE SCALE GENOMIC DNA]</scope>
    <source>
        <strain evidence="5 6">DSM 25521</strain>
    </source>
</reference>
<dbReference type="AlphaFoldDB" id="A0A2T4ZIS8"/>
<dbReference type="Proteomes" id="UP000241808">
    <property type="component" value="Unassembled WGS sequence"/>
</dbReference>
<dbReference type="SUPFAM" id="SSF53335">
    <property type="entry name" value="S-adenosyl-L-methionine-dependent methyltransferases"/>
    <property type="match status" value="1"/>
</dbReference>
<keyword evidence="3" id="KW-0949">S-adenosyl-L-methionine</keyword>
<comment type="caution">
    <text evidence="5">The sequence shown here is derived from an EMBL/GenBank/DDBJ whole genome shotgun (WGS) entry which is preliminary data.</text>
</comment>
<evidence type="ECO:0000313" key="5">
    <source>
        <dbReference type="EMBL" id="PTM61883.1"/>
    </source>
</evidence>
<dbReference type="InterPro" id="IPR029063">
    <property type="entry name" value="SAM-dependent_MTases_sf"/>
</dbReference>
<dbReference type="Pfam" id="PF05063">
    <property type="entry name" value="MT-A70"/>
    <property type="match status" value="1"/>
</dbReference>
<evidence type="ECO:0000256" key="3">
    <source>
        <dbReference type="ARBA" id="ARBA00022691"/>
    </source>
</evidence>
<dbReference type="PANTHER" id="PTHR12829:SF7">
    <property type="entry name" value="N6-ADENOSINE-METHYLTRANSFERASE CATALYTIC SUBUNIT"/>
    <property type="match status" value="1"/>
</dbReference>
<proteinExistence type="inferred from homology"/>
<dbReference type="PROSITE" id="PS51143">
    <property type="entry name" value="MT_A70"/>
    <property type="match status" value="1"/>
</dbReference>
<dbReference type="OrthoDB" id="9800596at2"/>
<organism evidence="5 6">
    <name type="scientific">Phreatobacter oligotrophus</name>
    <dbReference type="NCBI Taxonomy" id="1122261"/>
    <lineage>
        <taxon>Bacteria</taxon>
        <taxon>Pseudomonadati</taxon>
        <taxon>Pseudomonadota</taxon>
        <taxon>Alphaproteobacteria</taxon>
        <taxon>Hyphomicrobiales</taxon>
        <taxon>Phreatobacteraceae</taxon>
        <taxon>Phreatobacter</taxon>
    </lineage>
</organism>
<evidence type="ECO:0000313" key="6">
    <source>
        <dbReference type="Proteomes" id="UP000241808"/>
    </source>
</evidence>
<dbReference type="InterPro" id="IPR007757">
    <property type="entry name" value="MT-A70-like"/>
</dbReference>
<evidence type="ECO:0000256" key="2">
    <source>
        <dbReference type="ARBA" id="ARBA00022679"/>
    </source>
</evidence>
<comment type="similarity">
    <text evidence="4">Belongs to the MT-A70-like family.</text>
</comment>
<dbReference type="RefSeq" id="WP_108174320.1">
    <property type="nucleotide sequence ID" value="NZ_PZZL01000001.1"/>
</dbReference>
<dbReference type="PANTHER" id="PTHR12829">
    <property type="entry name" value="N6-ADENOSINE-METHYLTRANSFERASE"/>
    <property type="match status" value="1"/>
</dbReference>
<accession>A0A2T4ZIS8</accession>
<sequence length="198" mass="23044">MTGFFFDPLPRRHYRVVMIDPPWKWSGGTKNRPQHYQRMTLDEVKALPVRDLLHPDGGRVFLWLTGPLLIRSAEISKAWRLRYSTVIAWSKVWPKDAGSLWLYRDSLARGNGLEAVGNTEYLLILKSGRPQSLNRKPFPNPVITVRRQHSRKPDEIYADIEERLEGPRVDVFSRERRPGWDNWGNEARKFNEPAEAAA</sequence>
<keyword evidence="2" id="KW-0808">Transferase</keyword>
<dbReference type="GO" id="GO:0032259">
    <property type="term" value="P:methylation"/>
    <property type="evidence" value="ECO:0007669"/>
    <property type="project" value="UniProtKB-KW"/>
</dbReference>
<dbReference type="GO" id="GO:0008168">
    <property type="term" value="F:methyltransferase activity"/>
    <property type="evidence" value="ECO:0007669"/>
    <property type="project" value="UniProtKB-KW"/>
</dbReference>
<keyword evidence="6" id="KW-1185">Reference proteome</keyword>
<name>A0A2T4ZIS8_9HYPH</name>
<keyword evidence="1 5" id="KW-0489">Methyltransferase</keyword>